<feature type="coiled-coil region" evidence="2">
    <location>
        <begin position="209"/>
        <end position="243"/>
    </location>
</feature>
<organism evidence="4 5">
    <name type="scientific">Giardia muris</name>
    <dbReference type="NCBI Taxonomy" id="5742"/>
    <lineage>
        <taxon>Eukaryota</taxon>
        <taxon>Metamonada</taxon>
        <taxon>Diplomonadida</taxon>
        <taxon>Hexamitidae</taxon>
        <taxon>Giardiinae</taxon>
        <taxon>Giardia</taxon>
    </lineage>
</organism>
<evidence type="ECO:0000256" key="3">
    <source>
        <dbReference type="SAM" id="MobiDB-lite"/>
    </source>
</evidence>
<feature type="compositionally biased region" description="Polar residues" evidence="3">
    <location>
        <begin position="581"/>
        <end position="596"/>
    </location>
</feature>
<dbReference type="PANTHER" id="PTHR24184:SF11">
    <property type="entry name" value="ANKYRIN REPEAT AND SOCS BOX CONTAINING 3"/>
    <property type="match status" value="1"/>
</dbReference>
<dbReference type="PROSITE" id="PS50297">
    <property type="entry name" value="ANK_REP_REGION"/>
    <property type="match status" value="1"/>
</dbReference>
<keyword evidence="5" id="KW-1185">Reference proteome</keyword>
<feature type="repeat" description="ANK" evidence="1">
    <location>
        <begin position="716"/>
        <end position="748"/>
    </location>
</feature>
<dbReference type="VEuPathDB" id="GiardiaDB:GMRT_12111"/>
<reference evidence="4 5" key="1">
    <citation type="submission" date="2019-05" db="EMBL/GenBank/DDBJ databases">
        <title>The compact genome of Giardia muris reveals important steps in the evolution of intestinal protozoan parasites.</title>
        <authorList>
            <person name="Xu F."/>
            <person name="Jimenez-Gonzalez A."/>
            <person name="Einarsson E."/>
            <person name="Astvaldsson A."/>
            <person name="Peirasmaki D."/>
            <person name="Eckmann L."/>
            <person name="Andersson J.O."/>
            <person name="Svard S.G."/>
            <person name="Jerlstrom-Hultqvist J."/>
        </authorList>
    </citation>
    <scope>NUCLEOTIDE SEQUENCE [LARGE SCALE GENOMIC DNA]</scope>
    <source>
        <strain evidence="4 5">Roberts-Thomson</strain>
    </source>
</reference>
<feature type="compositionally biased region" description="Polar residues" evidence="3">
    <location>
        <begin position="367"/>
        <end position="377"/>
    </location>
</feature>
<evidence type="ECO:0000256" key="1">
    <source>
        <dbReference type="PROSITE-ProRule" id="PRU00023"/>
    </source>
</evidence>
<feature type="compositionally biased region" description="Low complexity" evidence="3">
    <location>
        <begin position="477"/>
        <end position="492"/>
    </location>
</feature>
<feature type="region of interest" description="Disordered" evidence="3">
    <location>
        <begin position="527"/>
        <end position="558"/>
    </location>
</feature>
<comment type="caution">
    <text evidence="4">The sequence shown here is derived from an EMBL/GenBank/DDBJ whole genome shotgun (WGS) entry which is preliminary data.</text>
</comment>
<dbReference type="InterPro" id="IPR002110">
    <property type="entry name" value="Ankyrin_rpt"/>
</dbReference>
<dbReference type="PANTHER" id="PTHR24184">
    <property type="entry name" value="SI:CH211-189E2.2"/>
    <property type="match status" value="1"/>
</dbReference>
<protein>
    <submittedName>
        <fullName evidence="4">Ankyrin repeat protein 1</fullName>
    </submittedName>
</protein>
<feature type="repeat" description="ANK" evidence="1">
    <location>
        <begin position="654"/>
        <end position="686"/>
    </location>
</feature>
<feature type="region of interest" description="Disordered" evidence="3">
    <location>
        <begin position="573"/>
        <end position="622"/>
    </location>
</feature>
<dbReference type="AlphaFoldDB" id="A0A4Z1SPV2"/>
<feature type="region of interest" description="Disordered" evidence="3">
    <location>
        <begin position="329"/>
        <end position="352"/>
    </location>
</feature>
<dbReference type="SUPFAM" id="SSF48403">
    <property type="entry name" value="Ankyrin repeat"/>
    <property type="match status" value="2"/>
</dbReference>
<name>A0A4Z1SPV2_GIAMU</name>
<dbReference type="InterPro" id="IPR036770">
    <property type="entry name" value="Ankyrin_rpt-contain_sf"/>
</dbReference>
<dbReference type="Proteomes" id="UP000315496">
    <property type="component" value="Chromosome 4"/>
</dbReference>
<sequence length="804" mass="86256">MLLSCRKDWFRAVLEHDIASVEESVSVYKRSRDGGGETALMLAARTNDARMVALLAPEEAGIVSPDGSTALMLAAARDYREVCEILGPFEGTQPNADGRTAGIVAAISGSTDALRVLSSTLFLRDNTGKDALEHAIAADQKESVKTILEVAPPKGEDLRSAIDAATAAGAKDIATLLTKHEETVRKPQRPRSQSVRFADEPLPSPCQSCICLKRETEMLRDELDAARRDANKHKARADMLESELAETTRYDREHQASLTSKCNSLEAELSILHEKYRVSVEEAGRLKLELTRAESTASANASVEHERVRNLEDSLASARAEIASLRDQLAHAREPEQYTRSPHGSMGGPRDRDATFQYELDFEKGSLMNSLPHSTPGRNGGQVGIKRSSISSSNHPPELRERPPSRGQGPGTTPGRGSLSRRAEDGTLMRASTAKTPTTRSASGRTAASTSGSGTGSNSGLGSTTPRQTANKRSNVRARASSLSARPSSAQAPTADRSFGRTTSIDRTLGHMDRTLGSMERGLSTLQSTMQGEPAKNGPASYKPPMERPPAAPVAHNQHHSVYDRMPSMSIAEDSLRESSPLRTSGCLDSTRTRTAGVSRLASHLDATSTLEGRPSTPAYPHGQKTELMLAAERNDIVSVWHRMNLQAGMRDATGTTALMYAVQAGNSAVARVLAEREAGMQRNDGSTALMDAACVGSLDCVRALLNKEAGMQRVDGWTALMTASSNNKPEIVKLLLDKEATLTTNARFTAGAGLTALMAASIEGHLEVVHLLVGAENGLRHSSGKTAADFAKNDSILKILRRY</sequence>
<feature type="compositionally biased region" description="Low complexity" evidence="3">
    <location>
        <begin position="436"/>
        <end position="452"/>
    </location>
</feature>
<dbReference type="Pfam" id="PF12796">
    <property type="entry name" value="Ank_2"/>
    <property type="match status" value="2"/>
</dbReference>
<evidence type="ECO:0000256" key="2">
    <source>
        <dbReference type="SAM" id="Coils"/>
    </source>
</evidence>
<dbReference type="PROSITE" id="PS50088">
    <property type="entry name" value="ANK_REPEAT"/>
    <property type="match status" value="3"/>
</dbReference>
<evidence type="ECO:0000313" key="5">
    <source>
        <dbReference type="Proteomes" id="UP000315496"/>
    </source>
</evidence>
<keyword evidence="1" id="KW-0040">ANK repeat</keyword>
<dbReference type="Pfam" id="PF00023">
    <property type="entry name" value="Ank"/>
    <property type="match status" value="2"/>
</dbReference>
<feature type="repeat" description="ANK" evidence="1">
    <location>
        <begin position="685"/>
        <end position="717"/>
    </location>
</feature>
<dbReference type="OrthoDB" id="439236at2759"/>
<dbReference type="EMBL" id="VDLU01000004">
    <property type="protein sequence ID" value="TNJ26905.1"/>
    <property type="molecule type" value="Genomic_DNA"/>
</dbReference>
<feature type="region of interest" description="Disordered" evidence="3">
    <location>
        <begin position="367"/>
        <end position="515"/>
    </location>
</feature>
<gene>
    <name evidence="4" type="ORF">GMRT_12111</name>
</gene>
<keyword evidence="2" id="KW-0175">Coiled coil</keyword>
<accession>A0A4Z1SPV2</accession>
<dbReference type="SMART" id="SM00248">
    <property type="entry name" value="ANK"/>
    <property type="match status" value="9"/>
</dbReference>
<dbReference type="Gene3D" id="1.25.40.20">
    <property type="entry name" value="Ankyrin repeat-containing domain"/>
    <property type="match status" value="3"/>
</dbReference>
<proteinExistence type="predicted"/>
<evidence type="ECO:0000313" key="4">
    <source>
        <dbReference type="EMBL" id="TNJ26905.1"/>
    </source>
</evidence>